<feature type="transmembrane region" description="Helical" evidence="8">
    <location>
        <begin position="334"/>
        <end position="353"/>
    </location>
</feature>
<evidence type="ECO:0000313" key="9">
    <source>
        <dbReference type="EMBL" id="EPG72640.1"/>
    </source>
</evidence>
<evidence type="ECO:0000256" key="7">
    <source>
        <dbReference type="ARBA" id="ARBA00023136"/>
    </source>
</evidence>
<feature type="transmembrane region" description="Helical" evidence="8">
    <location>
        <begin position="41"/>
        <end position="66"/>
    </location>
</feature>
<dbReference type="GO" id="GO:0006814">
    <property type="term" value="P:sodium ion transport"/>
    <property type="evidence" value="ECO:0007669"/>
    <property type="project" value="InterPro"/>
</dbReference>
<feature type="transmembrane region" description="Helical" evidence="8">
    <location>
        <begin position="278"/>
        <end position="298"/>
    </location>
</feature>
<accession>S3V8B0</accession>
<comment type="subcellular location">
    <subcellularLocation>
        <location evidence="1">Cell membrane</location>
        <topology evidence="1">Multi-pass membrane protein</topology>
    </subcellularLocation>
</comment>
<dbReference type="InterPro" id="IPR018043">
    <property type="entry name" value="Na/Gal_symport_CS"/>
</dbReference>
<dbReference type="InterPro" id="IPR036259">
    <property type="entry name" value="MFS_trans_sf"/>
</dbReference>
<feature type="transmembrane region" description="Helical" evidence="8">
    <location>
        <begin position="310"/>
        <end position="328"/>
    </location>
</feature>
<dbReference type="Pfam" id="PF13347">
    <property type="entry name" value="MFS_2"/>
    <property type="match status" value="1"/>
</dbReference>
<comment type="similarity">
    <text evidence="2">Belongs to the sodium:galactoside symporter (TC 2.A.2) family.</text>
</comment>
<dbReference type="Proteomes" id="UP000014540">
    <property type="component" value="Unassembled WGS sequence"/>
</dbReference>
<keyword evidence="6 8" id="KW-1133">Transmembrane helix</keyword>
<feature type="transmembrane region" description="Helical" evidence="8">
    <location>
        <begin position="229"/>
        <end position="258"/>
    </location>
</feature>
<feature type="transmembrane region" description="Helical" evidence="8">
    <location>
        <begin position="87"/>
        <end position="104"/>
    </location>
</feature>
<dbReference type="GO" id="GO:0015293">
    <property type="term" value="F:symporter activity"/>
    <property type="evidence" value="ECO:0007669"/>
    <property type="project" value="InterPro"/>
</dbReference>
<evidence type="ECO:0000313" key="10">
    <source>
        <dbReference type="Proteomes" id="UP000014540"/>
    </source>
</evidence>
<keyword evidence="5 8" id="KW-0812">Transmembrane</keyword>
<reference evidence="9" key="1">
    <citation type="submission" date="2013-04" db="EMBL/GenBank/DDBJ databases">
        <authorList>
            <person name="Harkins D.M."/>
            <person name="Durkin A.S."/>
            <person name="Selengut J.D."/>
            <person name="Sanka R."/>
            <person name="DePew J."/>
            <person name="Purushe J."/>
            <person name="Ahmed A."/>
            <person name="van der Linden H."/>
            <person name="Goris M.G.A."/>
            <person name="Hartskeerl R.A."/>
            <person name="Vinetz J.M."/>
            <person name="Sutton G.G."/>
            <person name="Nelson W.C."/>
            <person name="Fouts D.E."/>
        </authorList>
    </citation>
    <scope>NUCLEOTIDE SEQUENCE [LARGE SCALE GENOMIC DNA]</scope>
    <source>
        <strain evidence="9">BUT 6</strain>
    </source>
</reference>
<evidence type="ECO:0000256" key="5">
    <source>
        <dbReference type="ARBA" id="ARBA00022692"/>
    </source>
</evidence>
<dbReference type="RefSeq" id="WP_016551207.1">
    <property type="nucleotide sequence ID" value="NZ_AKWZ02000011.1"/>
</dbReference>
<dbReference type="Gene3D" id="1.20.1250.20">
    <property type="entry name" value="MFS general substrate transporter like domains"/>
    <property type="match status" value="2"/>
</dbReference>
<dbReference type="AlphaFoldDB" id="S3V8B0"/>
<evidence type="ECO:0000256" key="2">
    <source>
        <dbReference type="ARBA" id="ARBA00009617"/>
    </source>
</evidence>
<name>S3V8B0_9LEPT</name>
<comment type="caution">
    <text evidence="9">The sequence shown here is derived from an EMBL/GenBank/DDBJ whole genome shotgun (WGS) entry which is preliminary data.</text>
</comment>
<proteinExistence type="inferred from homology"/>
<keyword evidence="10" id="KW-1185">Reference proteome</keyword>
<dbReference type="GO" id="GO:0005886">
    <property type="term" value="C:plasma membrane"/>
    <property type="evidence" value="ECO:0007669"/>
    <property type="project" value="UniProtKB-SubCell"/>
</dbReference>
<feature type="transmembrane region" description="Helical" evidence="8">
    <location>
        <begin position="155"/>
        <end position="177"/>
    </location>
</feature>
<dbReference type="OrthoDB" id="9764596at2"/>
<evidence type="ECO:0000256" key="6">
    <source>
        <dbReference type="ARBA" id="ARBA00022989"/>
    </source>
</evidence>
<dbReference type="PANTHER" id="PTHR11328">
    <property type="entry name" value="MAJOR FACILITATOR SUPERFAMILY DOMAIN-CONTAINING PROTEIN"/>
    <property type="match status" value="1"/>
</dbReference>
<dbReference type="EMBL" id="AKWZ02000011">
    <property type="protein sequence ID" value="EPG72640.1"/>
    <property type="molecule type" value="Genomic_DNA"/>
</dbReference>
<evidence type="ECO:0000256" key="8">
    <source>
        <dbReference type="SAM" id="Phobius"/>
    </source>
</evidence>
<dbReference type="STRING" id="1193011.LEP1GSC058_1021"/>
<feature type="transmembrane region" description="Helical" evidence="8">
    <location>
        <begin position="386"/>
        <end position="404"/>
    </location>
</feature>
<dbReference type="PANTHER" id="PTHR11328:SF24">
    <property type="entry name" value="MAJOR FACILITATOR SUPERFAMILY (MFS) PROFILE DOMAIN-CONTAINING PROTEIN"/>
    <property type="match status" value="1"/>
</dbReference>
<dbReference type="SUPFAM" id="SSF103473">
    <property type="entry name" value="MFS general substrate transporter"/>
    <property type="match status" value="1"/>
</dbReference>
<dbReference type="InterPro" id="IPR039672">
    <property type="entry name" value="MFS_2"/>
</dbReference>
<dbReference type="PROSITE" id="PS00872">
    <property type="entry name" value="NA_GALACTOSIDE_SYMP"/>
    <property type="match status" value="1"/>
</dbReference>
<evidence type="ECO:0000256" key="1">
    <source>
        <dbReference type="ARBA" id="ARBA00004651"/>
    </source>
</evidence>
<keyword evidence="7 8" id="KW-0472">Membrane</keyword>
<feature type="transmembrane region" description="Helical" evidence="8">
    <location>
        <begin position="116"/>
        <end position="135"/>
    </location>
</feature>
<keyword evidence="3" id="KW-0813">Transport</keyword>
<dbReference type="GO" id="GO:0008643">
    <property type="term" value="P:carbohydrate transport"/>
    <property type="evidence" value="ECO:0007669"/>
    <property type="project" value="InterPro"/>
</dbReference>
<feature type="transmembrane region" description="Helical" evidence="8">
    <location>
        <begin position="189"/>
        <end position="208"/>
    </location>
</feature>
<feature type="transmembrane region" description="Helical" evidence="8">
    <location>
        <begin position="416"/>
        <end position="439"/>
    </location>
</feature>
<sequence>MLSKLNSKAKSLTNGIKAGYASTEIGITAVETLAQIYLLEFYVLVVGLRPSLFGIAMLFAILWDAISDPLMGAISDRTDSKMGRRRPYIIGGGLLLGVSVYFLFTPPVIESQIGKFFYLLGMYSLVNTFMTVLAVPHIALGGELSFEREERNKIFGWRLFFANLGLLSGLLLPAIFIGTGSGLFLSRSFSSMAVGVTLVLTALLAFGVTEGRDIPLENLRLKKNRRTGFFHSFSSVIKNGFFLPLLFAFIIAALARTLNSSIGLLYYKQRLLLEDSQVVIRILMPFVFFLLVSIPFWLFLAKRYGKKRPAFWGSLGLGVMTVVAYPLFPQGSYTAPLIAAFVGGICAGSILLFDSLVADVVDYDELITGDKKEGVYFGFWKMATKVVRAVGLAFLGFVLEAIGYREGAATQAPELGWRLTILFGPVVGAFFILGALIFARMPLVDSKHKRIQTLLVQRRAFRMKMEQRRKVFSENDRSRPN</sequence>
<gene>
    <name evidence="9" type="ORF">LEP1GSC058_1021</name>
</gene>
<evidence type="ECO:0000256" key="3">
    <source>
        <dbReference type="ARBA" id="ARBA00022448"/>
    </source>
</evidence>
<organism evidence="9 10">
    <name type="scientific">Leptospira fainei serovar Hurstbridge str. BUT 6</name>
    <dbReference type="NCBI Taxonomy" id="1193011"/>
    <lineage>
        <taxon>Bacteria</taxon>
        <taxon>Pseudomonadati</taxon>
        <taxon>Spirochaetota</taxon>
        <taxon>Spirochaetia</taxon>
        <taxon>Leptospirales</taxon>
        <taxon>Leptospiraceae</taxon>
        <taxon>Leptospira</taxon>
    </lineage>
</organism>
<evidence type="ECO:0000256" key="4">
    <source>
        <dbReference type="ARBA" id="ARBA00022475"/>
    </source>
</evidence>
<protein>
    <submittedName>
        <fullName evidence="9">MFS/sugar transport protein</fullName>
    </submittedName>
</protein>
<keyword evidence="4" id="KW-1003">Cell membrane</keyword>